<feature type="region of interest" description="Disordered" evidence="9">
    <location>
        <begin position="140"/>
        <end position="173"/>
    </location>
</feature>
<dbReference type="GO" id="GO:0004725">
    <property type="term" value="F:protein tyrosine phosphatase activity"/>
    <property type="evidence" value="ECO:0007669"/>
    <property type="project" value="UniProtKB-EC"/>
</dbReference>
<dbReference type="EC" id="3.1.3.48" evidence="2"/>
<dbReference type="FunFam" id="3.40.250.10:FF:000021">
    <property type="entry name" value="M-phase inducer phosphatase cdc-25.2"/>
    <property type="match status" value="1"/>
</dbReference>
<accession>A0A553NDH2</accession>
<dbReference type="GO" id="GO:0010971">
    <property type="term" value="P:positive regulation of G2/M transition of mitotic cell cycle"/>
    <property type="evidence" value="ECO:0007669"/>
    <property type="project" value="TreeGrafter"/>
</dbReference>
<dbReference type="InterPro" id="IPR036873">
    <property type="entry name" value="Rhodanese-like_dom_sf"/>
</dbReference>
<keyword evidence="5" id="KW-0378">Hydrolase</keyword>
<protein>
    <recommendedName>
        <fullName evidence="2">protein-tyrosine-phosphatase</fullName>
        <ecNumber evidence="2">3.1.3.48</ecNumber>
    </recommendedName>
</protein>
<dbReference type="PRINTS" id="PR00716">
    <property type="entry name" value="MPIPHPHTASE"/>
</dbReference>
<proteinExistence type="inferred from homology"/>
<evidence type="ECO:0000313" key="12">
    <source>
        <dbReference type="Proteomes" id="UP000318571"/>
    </source>
</evidence>
<comment type="similarity">
    <text evidence="1">Belongs to the MPI phosphatase family.</text>
</comment>
<dbReference type="GO" id="GO:0005737">
    <property type="term" value="C:cytoplasm"/>
    <property type="evidence" value="ECO:0007669"/>
    <property type="project" value="TreeGrafter"/>
</dbReference>
<dbReference type="STRING" id="6832.A0A553NDH2"/>
<dbReference type="SMART" id="SM00450">
    <property type="entry name" value="RHOD"/>
    <property type="match status" value="1"/>
</dbReference>
<feature type="domain" description="Rhodanese" evidence="10">
    <location>
        <begin position="241"/>
        <end position="361"/>
    </location>
</feature>
<dbReference type="GO" id="GO:0000086">
    <property type="term" value="P:G2/M transition of mitotic cell cycle"/>
    <property type="evidence" value="ECO:0007669"/>
    <property type="project" value="TreeGrafter"/>
</dbReference>
<dbReference type="OrthoDB" id="26523at2759"/>
<dbReference type="GO" id="GO:0005634">
    <property type="term" value="C:nucleus"/>
    <property type="evidence" value="ECO:0007669"/>
    <property type="project" value="TreeGrafter"/>
</dbReference>
<keyword evidence="6" id="KW-0904">Protein phosphatase</keyword>
<sequence>MSTLKDCPMASNGSTPKMVFKKPSALTQLRLLQRPLDFSLNSPMALTGRSPLSTLMETSPASPSFVVPDSPMSVSSPSTPTPLKPLVLNTSPSTPKSSTRGPIMKKQALTASDRGHKKVEGEAAAGAKTNCEGSFLKRRKGMRGEKRSISMEDVEDSPISSKRREYRPTRPGLPVLQRSFSEANAASIRQACERLDEPNTTADRTRTLSLPVMLKGKKHTDLDTIDCHTLARLMRGEFADKVESYRIIDARYTYEFEGGHIRGAENFGAWEEQTFFDEFLPSHLVPLPSGSHQNNKDQDKRQILIFHCEFSSQRGPKLYRELRQRDRIANAESYPCLHYPEVYLLHNGYKEFFYNYKELCEPQAYLEMVHPAYIEQELKFRKKSKSWTGGTGGTTIKKGALTRLF</sequence>
<feature type="compositionally biased region" description="Polar residues" evidence="9">
    <location>
        <begin position="89"/>
        <end position="100"/>
    </location>
</feature>
<reference evidence="11 12" key="1">
    <citation type="journal article" date="2018" name="Nat. Ecol. Evol.">
        <title>Genomic signatures of mitonuclear coevolution across populations of Tigriopus californicus.</title>
        <authorList>
            <person name="Barreto F.S."/>
            <person name="Watson E.T."/>
            <person name="Lima T.G."/>
            <person name="Willett C.S."/>
            <person name="Edmands S."/>
            <person name="Li W."/>
            <person name="Burton R.S."/>
        </authorList>
    </citation>
    <scope>NUCLEOTIDE SEQUENCE [LARGE SCALE GENOMIC DNA]</scope>
    <source>
        <strain evidence="11 12">San Diego</strain>
    </source>
</reference>
<dbReference type="PANTHER" id="PTHR10828:SF76">
    <property type="entry name" value="M-PHASE INDUCER PHOSPHATASE"/>
    <property type="match status" value="1"/>
</dbReference>
<evidence type="ECO:0000256" key="8">
    <source>
        <dbReference type="ARBA" id="ARBA00051722"/>
    </source>
</evidence>
<dbReference type="Gene3D" id="3.40.250.10">
    <property type="entry name" value="Rhodanese-like domain"/>
    <property type="match status" value="1"/>
</dbReference>
<evidence type="ECO:0000259" key="10">
    <source>
        <dbReference type="PROSITE" id="PS50206"/>
    </source>
</evidence>
<dbReference type="PANTHER" id="PTHR10828">
    <property type="entry name" value="M-PHASE INDUCER PHOSPHATASE DUAL SPECIFICITY PHOSPHATASE CDC25"/>
    <property type="match status" value="1"/>
</dbReference>
<dbReference type="Proteomes" id="UP000318571">
    <property type="component" value="Chromosome 10"/>
</dbReference>
<evidence type="ECO:0000256" key="7">
    <source>
        <dbReference type="ARBA" id="ARBA00023306"/>
    </source>
</evidence>
<comment type="catalytic activity">
    <reaction evidence="8">
        <text>O-phospho-L-tyrosyl-[protein] + H2O = L-tyrosyl-[protein] + phosphate</text>
        <dbReference type="Rhea" id="RHEA:10684"/>
        <dbReference type="Rhea" id="RHEA-COMP:10136"/>
        <dbReference type="Rhea" id="RHEA-COMP:20101"/>
        <dbReference type="ChEBI" id="CHEBI:15377"/>
        <dbReference type="ChEBI" id="CHEBI:43474"/>
        <dbReference type="ChEBI" id="CHEBI:46858"/>
        <dbReference type="ChEBI" id="CHEBI:61978"/>
        <dbReference type="EC" id="3.1.3.48"/>
    </reaction>
</comment>
<evidence type="ECO:0000256" key="3">
    <source>
        <dbReference type="ARBA" id="ARBA00022618"/>
    </source>
</evidence>
<keyword evidence="3" id="KW-0132">Cell division</keyword>
<feature type="region of interest" description="Disordered" evidence="9">
    <location>
        <begin position="57"/>
        <end position="102"/>
    </location>
</feature>
<comment type="caution">
    <text evidence="11">The sequence shown here is derived from an EMBL/GenBank/DDBJ whole genome shotgun (WGS) entry which is preliminary data.</text>
</comment>
<keyword evidence="12" id="KW-1185">Reference proteome</keyword>
<dbReference type="InterPro" id="IPR001763">
    <property type="entry name" value="Rhodanese-like_dom"/>
</dbReference>
<evidence type="ECO:0000256" key="9">
    <source>
        <dbReference type="SAM" id="MobiDB-lite"/>
    </source>
</evidence>
<evidence type="ECO:0000256" key="2">
    <source>
        <dbReference type="ARBA" id="ARBA00013064"/>
    </source>
</evidence>
<evidence type="ECO:0000256" key="4">
    <source>
        <dbReference type="ARBA" id="ARBA00022776"/>
    </source>
</evidence>
<organism evidence="11 12">
    <name type="scientific">Tigriopus californicus</name>
    <name type="common">Marine copepod</name>
    <dbReference type="NCBI Taxonomy" id="6832"/>
    <lineage>
        <taxon>Eukaryota</taxon>
        <taxon>Metazoa</taxon>
        <taxon>Ecdysozoa</taxon>
        <taxon>Arthropoda</taxon>
        <taxon>Crustacea</taxon>
        <taxon>Multicrustacea</taxon>
        <taxon>Hexanauplia</taxon>
        <taxon>Copepoda</taxon>
        <taxon>Harpacticoida</taxon>
        <taxon>Harpacticidae</taxon>
        <taxon>Tigriopus</taxon>
    </lineage>
</organism>
<evidence type="ECO:0000256" key="5">
    <source>
        <dbReference type="ARBA" id="ARBA00022801"/>
    </source>
</evidence>
<dbReference type="GO" id="GO:0110032">
    <property type="term" value="P:positive regulation of G2/MI transition of meiotic cell cycle"/>
    <property type="evidence" value="ECO:0007669"/>
    <property type="project" value="TreeGrafter"/>
</dbReference>
<dbReference type="GO" id="GO:0051301">
    <property type="term" value="P:cell division"/>
    <property type="evidence" value="ECO:0007669"/>
    <property type="project" value="UniProtKB-KW"/>
</dbReference>
<name>A0A553NDH2_TIGCA</name>
<feature type="compositionally biased region" description="Low complexity" evidence="9">
    <location>
        <begin position="62"/>
        <end position="78"/>
    </location>
</feature>
<dbReference type="InterPro" id="IPR000751">
    <property type="entry name" value="MPI_Phosphatase"/>
</dbReference>
<dbReference type="SUPFAM" id="SSF52821">
    <property type="entry name" value="Rhodanese/Cell cycle control phosphatase"/>
    <property type="match status" value="1"/>
</dbReference>
<keyword evidence="7" id="KW-0131">Cell cycle</keyword>
<dbReference type="PROSITE" id="PS50206">
    <property type="entry name" value="RHODANESE_3"/>
    <property type="match status" value="1"/>
</dbReference>
<dbReference type="EMBL" id="VCGU01000458">
    <property type="protein sequence ID" value="TRY63490.1"/>
    <property type="molecule type" value="Genomic_DNA"/>
</dbReference>
<evidence type="ECO:0000256" key="6">
    <source>
        <dbReference type="ARBA" id="ARBA00022912"/>
    </source>
</evidence>
<dbReference type="AlphaFoldDB" id="A0A553NDH2"/>
<keyword evidence="4" id="KW-0498">Mitosis</keyword>
<evidence type="ECO:0000256" key="1">
    <source>
        <dbReference type="ARBA" id="ARBA00011065"/>
    </source>
</evidence>
<dbReference type="Pfam" id="PF00581">
    <property type="entry name" value="Rhodanese"/>
    <property type="match status" value="1"/>
</dbReference>
<evidence type="ECO:0000313" key="11">
    <source>
        <dbReference type="EMBL" id="TRY63490.1"/>
    </source>
</evidence>
<gene>
    <name evidence="11" type="ORF">TCAL_06852</name>
</gene>